<evidence type="ECO:0000313" key="2">
    <source>
        <dbReference type="EMBL" id="CAB4760274.1"/>
    </source>
</evidence>
<feature type="region of interest" description="Disordered" evidence="1">
    <location>
        <begin position="48"/>
        <end position="76"/>
    </location>
</feature>
<protein>
    <submittedName>
        <fullName evidence="2">Unannotated protein</fullName>
    </submittedName>
</protein>
<sequence>MSGAKPSFSKTPGRKFSTSTSASSMRRKNRSRSVSFFRFNAMVRLLRFTNRHHKPSPSTGSRHPMLRKLSPPSGRSILMTSAPKSARYRAQFGPARTVDRSRTRKPAKADVLFNGAEESGIGLRAYPMRSSRSQYRSLHIGADTVRSMTMHQAMRCDVPLA</sequence>
<dbReference type="AlphaFoldDB" id="A0A6J6UM10"/>
<feature type="region of interest" description="Disordered" evidence="1">
    <location>
        <begin position="1"/>
        <end position="31"/>
    </location>
</feature>
<gene>
    <name evidence="2" type="ORF">UFOPK2870_00600</name>
</gene>
<organism evidence="2">
    <name type="scientific">freshwater metagenome</name>
    <dbReference type="NCBI Taxonomy" id="449393"/>
    <lineage>
        <taxon>unclassified sequences</taxon>
        <taxon>metagenomes</taxon>
        <taxon>ecological metagenomes</taxon>
    </lineage>
</organism>
<dbReference type="EMBL" id="CAEZZL010000034">
    <property type="protein sequence ID" value="CAB4760274.1"/>
    <property type="molecule type" value="Genomic_DNA"/>
</dbReference>
<proteinExistence type="predicted"/>
<name>A0A6J6UM10_9ZZZZ</name>
<evidence type="ECO:0000256" key="1">
    <source>
        <dbReference type="SAM" id="MobiDB-lite"/>
    </source>
</evidence>
<reference evidence="2" key="1">
    <citation type="submission" date="2020-05" db="EMBL/GenBank/DDBJ databases">
        <authorList>
            <person name="Chiriac C."/>
            <person name="Salcher M."/>
            <person name="Ghai R."/>
            <person name="Kavagutti S V."/>
        </authorList>
    </citation>
    <scope>NUCLEOTIDE SEQUENCE</scope>
</reference>
<accession>A0A6J6UM10</accession>